<dbReference type="InterPro" id="IPR040841">
    <property type="entry name" value="Luciferase_dom"/>
</dbReference>
<dbReference type="Proteomes" id="UP000593566">
    <property type="component" value="Unassembled WGS sequence"/>
</dbReference>
<evidence type="ECO:0000256" key="1">
    <source>
        <dbReference type="SAM" id="MobiDB-lite"/>
    </source>
</evidence>
<feature type="region of interest" description="Disordered" evidence="1">
    <location>
        <begin position="1"/>
        <end position="42"/>
    </location>
</feature>
<gene>
    <name evidence="3" type="ORF">HO133_006640</name>
</gene>
<dbReference type="PANTHER" id="PTHR38695:SF1">
    <property type="entry name" value="AMINO ACID PERMEASE_ SLC12A DOMAIN-CONTAINING PROTEIN"/>
    <property type="match status" value="1"/>
</dbReference>
<comment type="caution">
    <text evidence="3">The sequence shown here is derived from an EMBL/GenBank/DDBJ whole genome shotgun (WGS) entry which is preliminary data.</text>
</comment>
<dbReference type="EMBL" id="JACCJB010000025">
    <property type="protein sequence ID" value="KAF6217813.1"/>
    <property type="molecule type" value="Genomic_DNA"/>
</dbReference>
<proteinExistence type="predicted"/>
<organism evidence="3 4">
    <name type="scientific">Letharia lupina</name>
    <dbReference type="NCBI Taxonomy" id="560253"/>
    <lineage>
        <taxon>Eukaryota</taxon>
        <taxon>Fungi</taxon>
        <taxon>Dikarya</taxon>
        <taxon>Ascomycota</taxon>
        <taxon>Pezizomycotina</taxon>
        <taxon>Lecanoromycetes</taxon>
        <taxon>OSLEUM clade</taxon>
        <taxon>Lecanoromycetidae</taxon>
        <taxon>Lecanorales</taxon>
        <taxon>Lecanorineae</taxon>
        <taxon>Parmeliaceae</taxon>
        <taxon>Letharia</taxon>
    </lineage>
</organism>
<reference evidence="3 4" key="1">
    <citation type="journal article" date="2020" name="Genomics">
        <title>Complete, high-quality genomes from long-read metagenomic sequencing of two wolf lichen thalli reveals enigmatic genome architecture.</title>
        <authorList>
            <person name="McKenzie S.K."/>
            <person name="Walston R.F."/>
            <person name="Allen J.L."/>
        </authorList>
    </citation>
    <scope>NUCLEOTIDE SEQUENCE [LARGE SCALE GENOMIC DNA]</scope>
    <source>
        <strain evidence="3">WasteWater1</strain>
    </source>
</reference>
<name>A0A8H6C6E2_9LECA</name>
<dbReference type="RefSeq" id="XP_037147248.1">
    <property type="nucleotide sequence ID" value="XM_037297538.1"/>
</dbReference>
<feature type="compositionally biased region" description="Polar residues" evidence="1">
    <location>
        <begin position="1"/>
        <end position="12"/>
    </location>
</feature>
<protein>
    <recommendedName>
        <fullName evidence="2">Luciferase domain-containing protein</fullName>
    </recommendedName>
</protein>
<dbReference type="Pfam" id="PF17648">
    <property type="entry name" value="Luciferase"/>
    <property type="match status" value="1"/>
</dbReference>
<evidence type="ECO:0000313" key="3">
    <source>
        <dbReference type="EMBL" id="KAF6217813.1"/>
    </source>
</evidence>
<dbReference type="AlphaFoldDB" id="A0A8H6C6E2"/>
<dbReference type="GeneID" id="59335041"/>
<sequence>MSVEMLSTAQYEKSSDKRSWLPQSSPPPRAGSRLQMGSHPVPQKQLAQFPDDEVKALAVRKQEIIERRESVLEAHASAMFLREDVPASSIAQSMLKDMSHVHSSGDHSVYVTLSPQDCIKVSDAGWGQRHGLAGVENHKVLAGFALSYQYGLLYSLRDIAEIQTTMDIVQASTSYLHVG</sequence>
<evidence type="ECO:0000259" key="2">
    <source>
        <dbReference type="Pfam" id="PF17648"/>
    </source>
</evidence>
<dbReference type="PANTHER" id="PTHR38695">
    <property type="entry name" value="AMINO ACID PERMEASE_ SLC12A DOMAIN-CONTAINING PROTEIN"/>
    <property type="match status" value="1"/>
</dbReference>
<dbReference type="InterPro" id="IPR048273">
    <property type="entry name" value="Luciferase"/>
</dbReference>
<keyword evidence="4" id="KW-1185">Reference proteome</keyword>
<accession>A0A8H6C6E2</accession>
<feature type="domain" description="Luciferase" evidence="2">
    <location>
        <begin position="99"/>
        <end position="172"/>
    </location>
</feature>
<evidence type="ECO:0000313" key="4">
    <source>
        <dbReference type="Proteomes" id="UP000593566"/>
    </source>
</evidence>